<evidence type="ECO:0000313" key="2">
    <source>
        <dbReference type="Proteomes" id="UP000195569"/>
    </source>
</evidence>
<dbReference type="AlphaFoldDB" id="A0A1N7RVP2"/>
<name>A0A1N7RVP2_9BURK</name>
<proteinExistence type="predicted"/>
<keyword evidence="2" id="KW-1185">Reference proteome</keyword>
<accession>A0A1N7RVP2</accession>
<dbReference type="PANTHER" id="PTHR35604">
    <property type="entry name" value="TRANSPOSASE INSH FOR INSERTION SEQUENCE ELEMENT IS5A-RELATED"/>
    <property type="match status" value="1"/>
</dbReference>
<sequence length="101" mass="11138">MEEARHDIPLYREFALLGTGIMRLPDVSTILRLRHLLEAHELSARMLATVNQILQAKGLMLKLKAGSAVDATLISASSSTNKAVANDRYQDQEAPGYSEPF</sequence>
<dbReference type="EMBL" id="CYGY02000021">
    <property type="protein sequence ID" value="SIT39167.1"/>
    <property type="molecule type" value="Genomic_DNA"/>
</dbReference>
<comment type="caution">
    <text evidence="1">The sequence shown here is derived from an EMBL/GenBank/DDBJ whole genome shotgun (WGS) entry which is preliminary data.</text>
</comment>
<gene>
    <name evidence="1" type="ORF">BN2476_210075</name>
</gene>
<protein>
    <submittedName>
        <fullName evidence="1">Transposase</fullName>
    </submittedName>
</protein>
<evidence type="ECO:0000313" key="1">
    <source>
        <dbReference type="EMBL" id="SIT39167.1"/>
    </source>
</evidence>
<organism evidence="1 2">
    <name type="scientific">Paraburkholderia piptadeniae</name>
    <dbReference type="NCBI Taxonomy" id="1701573"/>
    <lineage>
        <taxon>Bacteria</taxon>
        <taxon>Pseudomonadati</taxon>
        <taxon>Pseudomonadota</taxon>
        <taxon>Betaproteobacteria</taxon>
        <taxon>Burkholderiales</taxon>
        <taxon>Burkholderiaceae</taxon>
        <taxon>Paraburkholderia</taxon>
    </lineage>
</organism>
<dbReference type="PANTHER" id="PTHR35604:SF2">
    <property type="entry name" value="TRANSPOSASE INSH FOR INSERTION SEQUENCE ELEMENT IS5A-RELATED"/>
    <property type="match status" value="1"/>
</dbReference>
<reference evidence="1" key="1">
    <citation type="submission" date="2016-12" db="EMBL/GenBank/DDBJ databases">
        <authorList>
            <person name="Moulin L."/>
        </authorList>
    </citation>
    <scope>NUCLEOTIDE SEQUENCE [LARGE SCALE GENOMIC DNA]</scope>
    <source>
        <strain evidence="1">STM 7183</strain>
    </source>
</reference>
<dbReference type="Proteomes" id="UP000195569">
    <property type="component" value="Unassembled WGS sequence"/>
</dbReference>